<protein>
    <submittedName>
        <fullName evidence="2">Uncharacterized protein</fullName>
    </submittedName>
</protein>
<reference evidence="3" key="1">
    <citation type="submission" date="2010-08" db="EMBL/GenBank/DDBJ databases">
        <authorList>
            <consortium name="Caenorhabditis japonica Sequencing Consortium"/>
            <person name="Wilson R.K."/>
        </authorList>
    </citation>
    <scope>NUCLEOTIDE SEQUENCE [LARGE SCALE GENOMIC DNA]</scope>
    <source>
        <strain evidence="3">DF5081</strain>
    </source>
</reference>
<name>A0A8R1DXE6_CAEJA</name>
<keyword evidence="3" id="KW-1185">Reference proteome</keyword>
<evidence type="ECO:0000313" key="3">
    <source>
        <dbReference type="Proteomes" id="UP000005237"/>
    </source>
</evidence>
<evidence type="ECO:0000256" key="1">
    <source>
        <dbReference type="SAM" id="MobiDB-lite"/>
    </source>
</evidence>
<dbReference type="AlphaFoldDB" id="A0A8R1DXE6"/>
<feature type="region of interest" description="Disordered" evidence="1">
    <location>
        <begin position="349"/>
        <end position="375"/>
    </location>
</feature>
<dbReference type="Proteomes" id="UP000005237">
    <property type="component" value="Unassembled WGS sequence"/>
</dbReference>
<organism evidence="2 3">
    <name type="scientific">Caenorhabditis japonica</name>
    <dbReference type="NCBI Taxonomy" id="281687"/>
    <lineage>
        <taxon>Eukaryota</taxon>
        <taxon>Metazoa</taxon>
        <taxon>Ecdysozoa</taxon>
        <taxon>Nematoda</taxon>
        <taxon>Chromadorea</taxon>
        <taxon>Rhabditida</taxon>
        <taxon>Rhabditina</taxon>
        <taxon>Rhabditomorpha</taxon>
        <taxon>Rhabditoidea</taxon>
        <taxon>Rhabditidae</taxon>
        <taxon>Peloderinae</taxon>
        <taxon>Caenorhabditis</taxon>
    </lineage>
</organism>
<sequence>MTAELLLIEGSDSENFDPEMDEANFQAIVQTLAHVDREWIRNKAHKNKSLQLFLRSSRFLHEFARSTGVSRKLPPPEWLRYQQIHRFFVMENNKHRFNLEEIVLDETRHGFGPVDFPFEIVHGVKPIQDLAGCEASELLRNVFILQNMNHPVLRVDPHTFCQSWVLAWLRPKFVFRGLIACPREEYGLVQLTVEVGDAMNRKVRGELSVPFRKEDGEKTGRFIPFEVSSPDYEFRPCHVFLFVMAFYVHKQPNVSNPGFRIANCTLQCELPDEVVPLTKCGRNECVPADENDLPQYSTVFYMQRARDEPQYLRQLRESFDSVVTNAKKMRNEAATRAFDDVELMMGENLLEEKRNKDSKARRDELEGEPSAKRMR</sequence>
<evidence type="ECO:0000313" key="2">
    <source>
        <dbReference type="EnsemblMetazoa" id="CJA13840.1"/>
    </source>
</evidence>
<feature type="compositionally biased region" description="Basic and acidic residues" evidence="1">
    <location>
        <begin position="350"/>
        <end position="364"/>
    </location>
</feature>
<reference evidence="2" key="2">
    <citation type="submission" date="2022-06" db="UniProtKB">
        <authorList>
            <consortium name="EnsemblMetazoa"/>
        </authorList>
    </citation>
    <scope>IDENTIFICATION</scope>
    <source>
        <strain evidence="2">DF5081</strain>
    </source>
</reference>
<dbReference type="EnsemblMetazoa" id="CJA13840.1">
    <property type="protein sequence ID" value="CJA13840.1"/>
    <property type="gene ID" value="WBGene00133044"/>
</dbReference>
<proteinExistence type="predicted"/>
<accession>A0A8R1DXE6</accession>